<evidence type="ECO:0000313" key="4">
    <source>
        <dbReference type="Proteomes" id="UP000199119"/>
    </source>
</evidence>
<dbReference type="Gene3D" id="3.10.450.50">
    <property type="match status" value="1"/>
</dbReference>
<feature type="signal peptide" evidence="1">
    <location>
        <begin position="1"/>
        <end position="29"/>
    </location>
</feature>
<proteinExistence type="predicted"/>
<dbReference type="SUPFAM" id="SSF54427">
    <property type="entry name" value="NTF2-like"/>
    <property type="match status" value="1"/>
</dbReference>
<dbReference type="InterPro" id="IPR032710">
    <property type="entry name" value="NTF2-like_dom_sf"/>
</dbReference>
<feature type="chain" id="PRO_5011560719" description="SnoaL-like domain-containing protein" evidence="1">
    <location>
        <begin position="30"/>
        <end position="171"/>
    </location>
</feature>
<gene>
    <name evidence="3" type="ORF">SAMN04489711_11761</name>
</gene>
<dbReference type="InterPro" id="IPR037401">
    <property type="entry name" value="SnoaL-like"/>
</dbReference>
<dbReference type="STRING" id="1177982.SAMN04489711_11761"/>
<evidence type="ECO:0000313" key="3">
    <source>
        <dbReference type="EMBL" id="SFF21841.1"/>
    </source>
</evidence>
<dbReference type="EMBL" id="FONX01000017">
    <property type="protein sequence ID" value="SFF21841.1"/>
    <property type="molecule type" value="Genomic_DNA"/>
</dbReference>
<dbReference type="Proteomes" id="UP000199119">
    <property type="component" value="Unassembled WGS sequence"/>
</dbReference>
<accession>A0A1I2GZ73</accession>
<dbReference type="AlphaFoldDB" id="A0A1I2GZ73"/>
<dbReference type="Pfam" id="PF12680">
    <property type="entry name" value="SnoaL_2"/>
    <property type="match status" value="1"/>
</dbReference>
<keyword evidence="4" id="KW-1185">Reference proteome</keyword>
<keyword evidence="1" id="KW-0732">Signal</keyword>
<protein>
    <recommendedName>
        <fullName evidence="2">SnoaL-like domain-containing protein</fullName>
    </recommendedName>
</protein>
<organism evidence="3 4">
    <name type="scientific">Paracidovorax wautersii</name>
    <dbReference type="NCBI Taxonomy" id="1177982"/>
    <lineage>
        <taxon>Bacteria</taxon>
        <taxon>Pseudomonadati</taxon>
        <taxon>Pseudomonadota</taxon>
        <taxon>Betaproteobacteria</taxon>
        <taxon>Burkholderiales</taxon>
        <taxon>Comamonadaceae</taxon>
        <taxon>Paracidovorax</taxon>
    </lineage>
</organism>
<sequence>MKRLRLHAGKALRPMAAPALLAAAALAHAAPPDGPQAVFDRYVQAVHAADMPAVRALIAPDVERSDYVGCTPEMDNPACLAFYIEQTVVRPRARIRVVSLDTRGDELHARLEVRSELYRRAGAERIVGVDALRIADGQIHAFRFIPDFNDEATASFFASIGIRPQPGSKQP</sequence>
<reference evidence="4" key="1">
    <citation type="submission" date="2016-10" db="EMBL/GenBank/DDBJ databases">
        <authorList>
            <person name="Varghese N."/>
            <person name="Submissions S."/>
        </authorList>
    </citation>
    <scope>NUCLEOTIDE SEQUENCE [LARGE SCALE GENOMIC DNA]</scope>
    <source>
        <strain evidence="4">DSM 27981</strain>
    </source>
</reference>
<evidence type="ECO:0000259" key="2">
    <source>
        <dbReference type="Pfam" id="PF12680"/>
    </source>
</evidence>
<evidence type="ECO:0000256" key="1">
    <source>
        <dbReference type="SAM" id="SignalP"/>
    </source>
</evidence>
<feature type="domain" description="SnoaL-like" evidence="2">
    <location>
        <begin position="40"/>
        <end position="139"/>
    </location>
</feature>
<name>A0A1I2GZ73_9BURK</name>